<evidence type="ECO:0000259" key="2">
    <source>
        <dbReference type="PROSITE" id="PS00662"/>
    </source>
</evidence>
<evidence type="ECO:0000256" key="1">
    <source>
        <dbReference type="ARBA" id="ARBA00006611"/>
    </source>
</evidence>
<dbReference type="AlphaFoldDB" id="A0A562RQ29"/>
<protein>
    <submittedName>
        <fullName evidence="3">Twitching motility protein PilT</fullName>
    </submittedName>
</protein>
<keyword evidence="4" id="KW-1185">Reference proteome</keyword>
<feature type="domain" description="Bacterial type II secretion system protein E" evidence="2">
    <location>
        <begin position="194"/>
        <end position="208"/>
    </location>
</feature>
<dbReference type="InterPro" id="IPR001482">
    <property type="entry name" value="T2SS/T4SS_dom"/>
</dbReference>
<dbReference type="InterPro" id="IPR050921">
    <property type="entry name" value="T4SS_GSP_E_ATPase"/>
</dbReference>
<organism evidence="3 4">
    <name type="scientific">Desulfobotulus alkaliphilus</name>
    <dbReference type="NCBI Taxonomy" id="622671"/>
    <lineage>
        <taxon>Bacteria</taxon>
        <taxon>Pseudomonadati</taxon>
        <taxon>Thermodesulfobacteriota</taxon>
        <taxon>Desulfobacteria</taxon>
        <taxon>Desulfobacterales</taxon>
        <taxon>Desulfobacteraceae</taxon>
        <taxon>Desulfobotulus</taxon>
    </lineage>
</organism>
<dbReference type="EMBL" id="VLLC01000014">
    <property type="protein sequence ID" value="TWI71189.1"/>
    <property type="molecule type" value="Genomic_DNA"/>
</dbReference>
<dbReference type="GO" id="GO:0016887">
    <property type="term" value="F:ATP hydrolysis activity"/>
    <property type="evidence" value="ECO:0007669"/>
    <property type="project" value="InterPro"/>
</dbReference>
<evidence type="ECO:0000313" key="3">
    <source>
        <dbReference type="EMBL" id="TWI71189.1"/>
    </source>
</evidence>
<dbReference type="PROSITE" id="PS00662">
    <property type="entry name" value="T2SP_E"/>
    <property type="match status" value="1"/>
</dbReference>
<sequence length="359" mass="38934">MATLHKLFKAAIDYKASDIHVAPGEPFMIRRMGRLQKLKASPLTAEQSSSLIFEVLNREQQARLEAEQQLDFALDVENLGRFRGSAMYHNNGISAAFRVIPAGIPTLDSLGMPDTIKRVLDNHQGLILVTGATGHGKSTTLAAMVDYINSTRSHHVLTVEDPIEFVHPIKKSVVNQRELGRDTGSYANALKGALRQDPDVIVIGELRDLETISLAISASETGHLVIGTLSTSSAAKTIDRIIDSYPPNEQSQIRATLSESFKAVITQRLIPGKDGKSMEMALEILIGTLPLTNLIKDAKTFQIPSIMQTGRAVGMMMMDDSIMGLLNAGKITAAEACANALNPGRFQPLAERESANGDH</sequence>
<dbReference type="Proteomes" id="UP000318307">
    <property type="component" value="Unassembled WGS sequence"/>
</dbReference>
<dbReference type="InterPro" id="IPR027417">
    <property type="entry name" value="P-loop_NTPase"/>
</dbReference>
<dbReference type="Gene3D" id="3.40.50.300">
    <property type="entry name" value="P-loop containing nucleotide triphosphate hydrolases"/>
    <property type="match status" value="1"/>
</dbReference>
<dbReference type="PANTHER" id="PTHR30486">
    <property type="entry name" value="TWITCHING MOTILITY PROTEIN PILT"/>
    <property type="match status" value="1"/>
</dbReference>
<comment type="similarity">
    <text evidence="1">Belongs to the GSP E family.</text>
</comment>
<dbReference type="Gene3D" id="3.30.450.90">
    <property type="match status" value="1"/>
</dbReference>
<dbReference type="RefSeq" id="WP_144684996.1">
    <property type="nucleotide sequence ID" value="NZ_VLLC01000014.1"/>
</dbReference>
<dbReference type="InterPro" id="IPR006321">
    <property type="entry name" value="PilT/PilU"/>
</dbReference>
<reference evidence="3 4" key="1">
    <citation type="submission" date="2019-07" db="EMBL/GenBank/DDBJ databases">
        <title>Genome sequencing of 100 strains of the haloalkaliphilic chemolithoautotrophic sulfur-oxidizing bacterium Thioalkalivibrio.</title>
        <authorList>
            <person name="Muyzer G."/>
        </authorList>
    </citation>
    <scope>NUCLEOTIDE SEQUENCE [LARGE SCALE GENOMIC DNA]</scope>
    <source>
        <strain evidence="3 4">ASO4-4</strain>
    </source>
</reference>
<dbReference type="NCBIfam" id="TIGR01420">
    <property type="entry name" value="pilT_fam"/>
    <property type="match status" value="1"/>
</dbReference>
<dbReference type="Pfam" id="PF00437">
    <property type="entry name" value="T2SSE"/>
    <property type="match status" value="1"/>
</dbReference>
<evidence type="ECO:0000313" key="4">
    <source>
        <dbReference type="Proteomes" id="UP000318307"/>
    </source>
</evidence>
<gene>
    <name evidence="3" type="ORF">LZ24_01987</name>
</gene>
<dbReference type="GO" id="GO:0005524">
    <property type="term" value="F:ATP binding"/>
    <property type="evidence" value="ECO:0007669"/>
    <property type="project" value="InterPro"/>
</dbReference>
<accession>A0A562RQ29</accession>
<dbReference type="SUPFAM" id="SSF52540">
    <property type="entry name" value="P-loop containing nucleoside triphosphate hydrolases"/>
    <property type="match status" value="1"/>
</dbReference>
<name>A0A562RQ29_9BACT</name>
<dbReference type="CDD" id="cd01131">
    <property type="entry name" value="PilT"/>
    <property type="match status" value="1"/>
</dbReference>
<proteinExistence type="inferred from homology"/>
<comment type="caution">
    <text evidence="3">The sequence shown here is derived from an EMBL/GenBank/DDBJ whole genome shotgun (WGS) entry which is preliminary data.</text>
</comment>
<dbReference type="OrthoDB" id="9805147at2"/>